<dbReference type="HOGENOM" id="CLU_2183379_0_0_1"/>
<proteinExistence type="predicted"/>
<dbReference type="Proteomes" id="UP000009038">
    <property type="component" value="Unassembled WGS sequence"/>
</dbReference>
<dbReference type="AlphaFoldDB" id="G3XYN3"/>
<accession>G3XYN3</accession>
<comment type="caution">
    <text evidence="1">The sequence shown here is derived from an EMBL/GenBank/DDBJ whole genome shotgun (WGS) entry which is preliminary data.</text>
</comment>
<name>G3XYN3_ASPNA</name>
<evidence type="ECO:0000313" key="2">
    <source>
        <dbReference type="Proteomes" id="UP000009038"/>
    </source>
</evidence>
<organism evidence="1 2">
    <name type="scientific">Aspergillus niger (strain ATCC 1015 / CBS 113.46 / FGSC A1144 / LSHB Ac4 / NCTC 3858a / NRRL 328 / USDA 3528.7)</name>
    <dbReference type="NCBI Taxonomy" id="380704"/>
    <lineage>
        <taxon>Eukaryota</taxon>
        <taxon>Fungi</taxon>
        <taxon>Dikarya</taxon>
        <taxon>Ascomycota</taxon>
        <taxon>Pezizomycotina</taxon>
        <taxon>Eurotiomycetes</taxon>
        <taxon>Eurotiomycetidae</taxon>
        <taxon>Eurotiales</taxon>
        <taxon>Aspergillaceae</taxon>
        <taxon>Aspergillus</taxon>
        <taxon>Aspergillus subgen. Circumdati</taxon>
    </lineage>
</organism>
<gene>
    <name evidence="1" type="ORF">ASPNIDRAFT_127766</name>
</gene>
<dbReference type="EMBL" id="ACJE01000009">
    <property type="protein sequence ID" value="EHA23978.1"/>
    <property type="molecule type" value="Genomic_DNA"/>
</dbReference>
<sequence length="109" mass="12171">MVQLTVISGDYGSFYDNYIFMSFVEGQSLNKTWETYDSVTKGRVANQLKGYFDELRQIDHSGYIGSVGRGPVADPILEDSETKEIIVCSPMEMFVSSISWSTMGTSLES</sequence>
<protein>
    <submittedName>
        <fullName evidence="1">Uncharacterized protein</fullName>
    </submittedName>
</protein>
<reference evidence="1 2" key="1">
    <citation type="journal article" date="2011" name="Genome Res.">
        <title>Comparative genomics of citric-acid-producing Aspergillus niger ATCC 1015 versus enzyme-producing CBS 513.88.</title>
        <authorList>
            <person name="Andersen M.R."/>
            <person name="Salazar M.P."/>
            <person name="Schaap P.J."/>
            <person name="van de Vondervoort P.J."/>
            <person name="Culley D."/>
            <person name="Thykaer J."/>
            <person name="Frisvad J.C."/>
            <person name="Nielsen K.F."/>
            <person name="Albang R."/>
            <person name="Albermann K."/>
            <person name="Berka R.M."/>
            <person name="Braus G.H."/>
            <person name="Braus-Stromeyer S.A."/>
            <person name="Corrochano L.M."/>
            <person name="Dai Z."/>
            <person name="van Dijck P.W."/>
            <person name="Hofmann G."/>
            <person name="Lasure L.L."/>
            <person name="Magnuson J.K."/>
            <person name="Menke H."/>
            <person name="Meijer M."/>
            <person name="Meijer S.L."/>
            <person name="Nielsen J.B."/>
            <person name="Nielsen M.L."/>
            <person name="van Ooyen A.J."/>
            <person name="Pel H.J."/>
            <person name="Poulsen L."/>
            <person name="Samson R.A."/>
            <person name="Stam H."/>
            <person name="Tsang A."/>
            <person name="van den Brink J.M."/>
            <person name="Atkins A."/>
            <person name="Aerts A."/>
            <person name="Shapiro H."/>
            <person name="Pangilinan J."/>
            <person name="Salamov A."/>
            <person name="Lou Y."/>
            <person name="Lindquist E."/>
            <person name="Lucas S."/>
            <person name="Grimwood J."/>
            <person name="Grigoriev I.V."/>
            <person name="Kubicek C.P."/>
            <person name="Martinez D."/>
            <person name="van Peij N.N."/>
            <person name="Roubos J.A."/>
            <person name="Nielsen J."/>
            <person name="Baker S.E."/>
        </authorList>
    </citation>
    <scope>NUCLEOTIDE SEQUENCE [LARGE SCALE GENOMIC DNA]</scope>
    <source>
        <strain evidence="2">ATCC 1015 / CBS 113.46 / FGSC A1144 / LSHB Ac4 / NCTC 3858a / NRRL 328 / USDA 3528.7</strain>
    </source>
</reference>
<dbReference type="STRING" id="380704.G3XYN3"/>
<evidence type="ECO:0000313" key="1">
    <source>
        <dbReference type="EMBL" id="EHA23978.1"/>
    </source>
</evidence>